<keyword evidence="3" id="KW-0804">Transcription</keyword>
<dbReference type="InterPro" id="IPR000524">
    <property type="entry name" value="Tscrpt_reg_HTH_GntR"/>
</dbReference>
<name>A0AA50DJJ1_9GAMM</name>
<protein>
    <submittedName>
        <fullName evidence="5">GntR family transcriptional regulator</fullName>
    </submittedName>
</protein>
<dbReference type="GO" id="GO:0003677">
    <property type="term" value="F:DNA binding"/>
    <property type="evidence" value="ECO:0007669"/>
    <property type="project" value="UniProtKB-KW"/>
</dbReference>
<reference evidence="5 6" key="1">
    <citation type="submission" date="2023-07" db="EMBL/GenBank/DDBJ databases">
        <title>Pathogenic bacteria of pear tree diseases.</title>
        <authorList>
            <person name="Zhang Z."/>
            <person name="He L."/>
            <person name="Huang R."/>
        </authorList>
    </citation>
    <scope>NUCLEOTIDE SEQUENCE [LARGE SCALE GENOMIC DNA]</scope>
    <source>
        <strain evidence="5 6">DE2</strain>
    </source>
</reference>
<keyword evidence="2" id="KW-0238">DNA-binding</keyword>
<proteinExistence type="predicted"/>
<keyword evidence="1" id="KW-0805">Transcription regulation</keyword>
<evidence type="ECO:0000313" key="5">
    <source>
        <dbReference type="EMBL" id="WLS79136.1"/>
    </source>
</evidence>
<dbReference type="GO" id="GO:0003700">
    <property type="term" value="F:DNA-binding transcription factor activity"/>
    <property type="evidence" value="ECO:0007669"/>
    <property type="project" value="InterPro"/>
</dbReference>
<evidence type="ECO:0000256" key="1">
    <source>
        <dbReference type="ARBA" id="ARBA00023015"/>
    </source>
</evidence>
<gene>
    <name evidence="5" type="ORF">Q3V30_01050</name>
</gene>
<evidence type="ECO:0000259" key="4">
    <source>
        <dbReference type="PROSITE" id="PS50949"/>
    </source>
</evidence>
<dbReference type="RefSeq" id="WP_306209641.1">
    <property type="nucleotide sequence ID" value="NZ_CP132353.1"/>
</dbReference>
<evidence type="ECO:0000256" key="3">
    <source>
        <dbReference type="ARBA" id="ARBA00023163"/>
    </source>
</evidence>
<dbReference type="PRINTS" id="PR00035">
    <property type="entry name" value="HTHGNTR"/>
</dbReference>
<evidence type="ECO:0000313" key="6">
    <source>
        <dbReference type="Proteomes" id="UP001228139"/>
    </source>
</evidence>
<dbReference type="InterPro" id="IPR011711">
    <property type="entry name" value="GntR_C"/>
</dbReference>
<dbReference type="KEGG" id="epi:Q3V30_01050"/>
<dbReference type="AlphaFoldDB" id="A0AA50DJJ1"/>
<organism evidence="5 6">
    <name type="scientific">Erwinia pyri</name>
    <dbReference type="NCBI Taxonomy" id="3062598"/>
    <lineage>
        <taxon>Bacteria</taxon>
        <taxon>Pseudomonadati</taxon>
        <taxon>Pseudomonadota</taxon>
        <taxon>Gammaproteobacteria</taxon>
        <taxon>Enterobacterales</taxon>
        <taxon>Erwiniaceae</taxon>
        <taxon>Erwinia</taxon>
    </lineage>
</organism>
<dbReference type="Pfam" id="PF07729">
    <property type="entry name" value="FCD"/>
    <property type="match status" value="1"/>
</dbReference>
<dbReference type="EMBL" id="CP132353">
    <property type="protein sequence ID" value="WLS79136.1"/>
    <property type="molecule type" value="Genomic_DNA"/>
</dbReference>
<dbReference type="SMART" id="SM00895">
    <property type="entry name" value="FCD"/>
    <property type="match status" value="1"/>
</dbReference>
<dbReference type="PROSITE" id="PS50949">
    <property type="entry name" value="HTH_GNTR"/>
    <property type="match status" value="1"/>
</dbReference>
<evidence type="ECO:0000256" key="2">
    <source>
        <dbReference type="ARBA" id="ARBA00023125"/>
    </source>
</evidence>
<dbReference type="Gene3D" id="1.20.120.530">
    <property type="entry name" value="GntR ligand-binding domain-like"/>
    <property type="match status" value="1"/>
</dbReference>
<accession>A0AA50DJJ1</accession>
<dbReference type="InterPro" id="IPR036388">
    <property type="entry name" value="WH-like_DNA-bd_sf"/>
</dbReference>
<dbReference type="PANTHER" id="PTHR43537:SF51">
    <property type="entry name" value="HTH-TYPE TRANSCRIPTIONAL REGULATOR LGOR-RELATED"/>
    <property type="match status" value="1"/>
</dbReference>
<sequence>MSRTQNLRHNVVNQMLEGISSNHIRSPLPPQAALAEMFNVSRTTVRHTLAHLHERGVLDKVDEQYVIVRRPAQEDGFDAVSPSLDDQAREFEQAFFQMINQKTLCAGESFSELQLAQQVGVSPVVVREFLLRFSRYNLIESVRRGHWLMKKFDRRYAEKLFELREMLETHALNRFLNLPASDERWIKARDLLSRHREMRDTIASNYRMFAQLDREMHQLILSAADNPFIDQSLEIISVIFHSHYQWDESDLKQRNIVALEEHMAILTAIISRNDVEASCELHRHLTTAKQSMIRSIRQYSD</sequence>
<dbReference type="SMART" id="SM00345">
    <property type="entry name" value="HTH_GNTR"/>
    <property type="match status" value="2"/>
</dbReference>
<dbReference type="InterPro" id="IPR036390">
    <property type="entry name" value="WH_DNA-bd_sf"/>
</dbReference>
<keyword evidence="6" id="KW-1185">Reference proteome</keyword>
<dbReference type="SUPFAM" id="SSF48008">
    <property type="entry name" value="GntR ligand-binding domain-like"/>
    <property type="match status" value="1"/>
</dbReference>
<dbReference type="SUPFAM" id="SSF46785">
    <property type="entry name" value="Winged helix' DNA-binding domain"/>
    <property type="match status" value="2"/>
</dbReference>
<dbReference type="Proteomes" id="UP001228139">
    <property type="component" value="Chromosome"/>
</dbReference>
<dbReference type="Gene3D" id="1.10.10.10">
    <property type="entry name" value="Winged helix-like DNA-binding domain superfamily/Winged helix DNA-binding domain"/>
    <property type="match status" value="2"/>
</dbReference>
<dbReference type="Pfam" id="PF00392">
    <property type="entry name" value="GntR"/>
    <property type="match status" value="1"/>
</dbReference>
<dbReference type="InterPro" id="IPR008920">
    <property type="entry name" value="TF_FadR/GntR_C"/>
</dbReference>
<dbReference type="PANTHER" id="PTHR43537">
    <property type="entry name" value="TRANSCRIPTIONAL REGULATOR, GNTR FAMILY"/>
    <property type="match status" value="1"/>
</dbReference>
<feature type="domain" description="HTH gntR-type" evidence="4">
    <location>
        <begin position="1"/>
        <end position="71"/>
    </location>
</feature>